<proteinExistence type="predicted"/>
<keyword evidence="2" id="KW-1185">Reference proteome</keyword>
<evidence type="ECO:0000313" key="1">
    <source>
        <dbReference type="EMBL" id="QIQ21422.1"/>
    </source>
</evidence>
<reference evidence="1 2" key="1">
    <citation type="submission" date="2020-03" db="EMBL/GenBank/DDBJ databases">
        <title>Complete genome sequence of Orbus sp. IPMB12 (BCRC 80908).</title>
        <authorList>
            <person name="Lo W.-S."/>
            <person name="Chang T.-H."/>
            <person name="Kuo C.-H."/>
        </authorList>
    </citation>
    <scope>NUCLEOTIDE SEQUENCE [LARGE SCALE GENOMIC DNA]</scope>
    <source>
        <strain evidence="1 2">IPMB12</strain>
    </source>
</reference>
<gene>
    <name evidence="1" type="ORF">IPMB12_06800</name>
</gene>
<dbReference type="InterPro" id="IPR036388">
    <property type="entry name" value="WH-like_DNA-bd_sf"/>
</dbReference>
<dbReference type="KEGG" id="orb:IPMB12_06800"/>
<dbReference type="InParanoid" id="A0A6G9IC65"/>
<dbReference type="InterPro" id="IPR036390">
    <property type="entry name" value="WH_DNA-bd_sf"/>
</dbReference>
<dbReference type="Gene3D" id="1.10.10.10">
    <property type="entry name" value="Winged helix-like DNA-binding domain superfamily/Winged helix DNA-binding domain"/>
    <property type="match status" value="1"/>
</dbReference>
<sequence length="147" mass="16519">MRINTRFAVAIHVLVLIELNKYKDISNTSEHLALSVNTNPVVIRRIIAMLKKANLITVKAGVGGASLKRPPQNISWLDIYHAVQSDDEFMLFNKHEHPNQNCYVGASIHEVIDEPLHIAQKTMEEKLSTFTLLDAITPIAKKNKIAL</sequence>
<evidence type="ECO:0000313" key="2">
    <source>
        <dbReference type="Proteomes" id="UP000501168"/>
    </source>
</evidence>
<accession>A0A6G9IC65</accession>
<dbReference type="PROSITE" id="PS51197">
    <property type="entry name" value="HTH_RRF2_2"/>
    <property type="match status" value="1"/>
</dbReference>
<protein>
    <submittedName>
        <fullName evidence="1">Rrf2 family transcriptional regulator</fullName>
    </submittedName>
</protein>
<dbReference type="GO" id="GO:0005829">
    <property type="term" value="C:cytosol"/>
    <property type="evidence" value="ECO:0007669"/>
    <property type="project" value="TreeGrafter"/>
</dbReference>
<dbReference type="RefSeq" id="WP_166916221.1">
    <property type="nucleotide sequence ID" value="NZ_CP050253.1"/>
</dbReference>
<dbReference type="Pfam" id="PF02082">
    <property type="entry name" value="Rrf2"/>
    <property type="match status" value="1"/>
</dbReference>
<organism evidence="1 2">
    <name type="scientific">Zophobihabitans entericus</name>
    <dbReference type="NCBI Taxonomy" id="1635327"/>
    <lineage>
        <taxon>Bacteria</taxon>
        <taxon>Pseudomonadati</taxon>
        <taxon>Pseudomonadota</taxon>
        <taxon>Gammaproteobacteria</taxon>
        <taxon>Orbales</taxon>
        <taxon>Orbaceae</taxon>
        <taxon>Zophobihabitans</taxon>
    </lineage>
</organism>
<dbReference type="EMBL" id="CP050253">
    <property type="protein sequence ID" value="QIQ21422.1"/>
    <property type="molecule type" value="Genomic_DNA"/>
</dbReference>
<dbReference type="Proteomes" id="UP000501168">
    <property type="component" value="Chromosome"/>
</dbReference>
<dbReference type="AlphaFoldDB" id="A0A6G9IC65"/>
<name>A0A6G9IC65_9GAMM</name>
<dbReference type="PANTHER" id="PTHR33221:SF15">
    <property type="entry name" value="HTH-TYPE TRANSCRIPTIONAL REGULATOR YWGB-RELATED"/>
    <property type="match status" value="1"/>
</dbReference>
<dbReference type="PANTHER" id="PTHR33221">
    <property type="entry name" value="WINGED HELIX-TURN-HELIX TRANSCRIPTIONAL REGULATOR, RRF2 FAMILY"/>
    <property type="match status" value="1"/>
</dbReference>
<dbReference type="GO" id="GO:0003700">
    <property type="term" value="F:DNA-binding transcription factor activity"/>
    <property type="evidence" value="ECO:0007669"/>
    <property type="project" value="TreeGrafter"/>
</dbReference>
<dbReference type="SUPFAM" id="SSF46785">
    <property type="entry name" value="Winged helix' DNA-binding domain"/>
    <property type="match status" value="1"/>
</dbReference>
<dbReference type="InterPro" id="IPR000944">
    <property type="entry name" value="Tscrpt_reg_Rrf2"/>
</dbReference>